<dbReference type="NCBIfam" id="TIGR00044">
    <property type="entry name" value="YggS family pyridoxal phosphate-dependent enzyme"/>
    <property type="match status" value="1"/>
</dbReference>
<evidence type="ECO:0000313" key="7">
    <source>
        <dbReference type="Proteomes" id="UP000610760"/>
    </source>
</evidence>
<dbReference type="PANTHER" id="PTHR10146:SF14">
    <property type="entry name" value="PYRIDOXAL PHOSPHATE HOMEOSTASIS PROTEIN"/>
    <property type="match status" value="1"/>
</dbReference>
<dbReference type="CDD" id="cd00635">
    <property type="entry name" value="PLPDE_III_YBL036c_like"/>
    <property type="match status" value="1"/>
</dbReference>
<keyword evidence="1 2" id="KW-0663">Pyridoxal phosphate</keyword>
<dbReference type="Proteomes" id="UP000610760">
    <property type="component" value="Unassembled WGS sequence"/>
</dbReference>
<evidence type="ECO:0000259" key="5">
    <source>
        <dbReference type="Pfam" id="PF01168"/>
    </source>
</evidence>
<dbReference type="Gene3D" id="3.20.20.10">
    <property type="entry name" value="Alanine racemase"/>
    <property type="match status" value="1"/>
</dbReference>
<comment type="function">
    <text evidence="2">Pyridoxal 5'-phosphate (PLP)-binding protein, which is involved in PLP homeostasis.</text>
</comment>
<dbReference type="GO" id="GO:0030170">
    <property type="term" value="F:pyridoxal phosphate binding"/>
    <property type="evidence" value="ECO:0007669"/>
    <property type="project" value="UniProtKB-UniRule"/>
</dbReference>
<feature type="domain" description="Alanine racemase N-terminal" evidence="5">
    <location>
        <begin position="21"/>
        <end position="239"/>
    </location>
</feature>
<dbReference type="InterPro" id="IPR011078">
    <property type="entry name" value="PyrdxlP_homeostasis"/>
</dbReference>
<keyword evidence="7" id="KW-1185">Reference proteome</keyword>
<feature type="modified residue" description="N6-(pyridoxal phosphate)lysine" evidence="2 3">
    <location>
        <position position="49"/>
    </location>
</feature>
<dbReference type="RefSeq" id="WP_249293427.1">
    <property type="nucleotide sequence ID" value="NZ_JACRSV010000001.1"/>
</dbReference>
<evidence type="ECO:0000256" key="4">
    <source>
        <dbReference type="RuleBase" id="RU004514"/>
    </source>
</evidence>
<dbReference type="FunFam" id="3.20.20.10:FF:000018">
    <property type="entry name" value="Pyridoxal phosphate homeostasis protein"/>
    <property type="match status" value="1"/>
</dbReference>
<dbReference type="Pfam" id="PF01168">
    <property type="entry name" value="Ala_racemase_N"/>
    <property type="match status" value="1"/>
</dbReference>
<evidence type="ECO:0000256" key="1">
    <source>
        <dbReference type="ARBA" id="ARBA00022898"/>
    </source>
</evidence>
<protein>
    <recommendedName>
        <fullName evidence="2">Pyridoxal phosphate homeostasis protein</fullName>
        <shortName evidence="2">PLP homeostasis protein</shortName>
    </recommendedName>
</protein>
<comment type="cofactor">
    <cofactor evidence="3">
        <name>pyridoxal 5'-phosphate</name>
        <dbReference type="ChEBI" id="CHEBI:597326"/>
    </cofactor>
</comment>
<sequence>MTKNQCEQMDESFGWDVRQNIEEIRANVKEAVQAAGRAEKDVALMAVTKTVPPERVNVALQEGICLLGENRVQEICQKAAFYRASKDKIHFIGHLQTNKIRDIIEKVSMIESVDSLHLAQALSRECEKRGMEMDILLQVNIGKEETKSGFYEEEVLDAVERIAKLPGLKAKGLMTIPPRFSGTLYFEKMQELFLLCKEKKIEGLEFSVLSMGMSDDYREAIACGSTQIRLGRAIFGERPAAKPH</sequence>
<organism evidence="6 7">
    <name type="scientific">Fumia xinanensis</name>
    <dbReference type="NCBI Taxonomy" id="2763659"/>
    <lineage>
        <taxon>Bacteria</taxon>
        <taxon>Bacillati</taxon>
        <taxon>Bacillota</taxon>
        <taxon>Clostridia</taxon>
        <taxon>Eubacteriales</taxon>
        <taxon>Oscillospiraceae</taxon>
        <taxon>Fumia</taxon>
    </lineage>
</organism>
<name>A0A926E1U7_9FIRM</name>
<evidence type="ECO:0000256" key="3">
    <source>
        <dbReference type="PIRSR" id="PIRSR004848-1"/>
    </source>
</evidence>
<dbReference type="PANTHER" id="PTHR10146">
    <property type="entry name" value="PROLINE SYNTHETASE CO-TRANSCRIBED BACTERIAL HOMOLOG PROTEIN"/>
    <property type="match status" value="1"/>
</dbReference>
<dbReference type="AlphaFoldDB" id="A0A926E1U7"/>
<dbReference type="InterPro" id="IPR001608">
    <property type="entry name" value="Ala_racemase_N"/>
</dbReference>
<dbReference type="PIRSF" id="PIRSF004848">
    <property type="entry name" value="YBL036c_PLPDEIII"/>
    <property type="match status" value="1"/>
</dbReference>
<comment type="similarity">
    <text evidence="2 4">Belongs to the pyridoxal phosphate-binding protein YggS/PROSC family.</text>
</comment>
<dbReference type="EMBL" id="JACRSV010000001">
    <property type="protein sequence ID" value="MBC8558534.1"/>
    <property type="molecule type" value="Genomic_DNA"/>
</dbReference>
<gene>
    <name evidence="6" type="ORF">H8710_00490</name>
</gene>
<proteinExistence type="inferred from homology"/>
<dbReference type="SUPFAM" id="SSF51419">
    <property type="entry name" value="PLP-binding barrel"/>
    <property type="match status" value="1"/>
</dbReference>
<reference evidence="6" key="1">
    <citation type="submission" date="2020-08" db="EMBL/GenBank/DDBJ databases">
        <title>Genome public.</title>
        <authorList>
            <person name="Liu C."/>
            <person name="Sun Q."/>
        </authorList>
    </citation>
    <scope>NUCLEOTIDE SEQUENCE</scope>
    <source>
        <strain evidence="6">NSJ-33</strain>
    </source>
</reference>
<evidence type="ECO:0000313" key="6">
    <source>
        <dbReference type="EMBL" id="MBC8558534.1"/>
    </source>
</evidence>
<dbReference type="InterPro" id="IPR029066">
    <property type="entry name" value="PLP-binding_barrel"/>
</dbReference>
<accession>A0A926E1U7</accession>
<evidence type="ECO:0000256" key="2">
    <source>
        <dbReference type="HAMAP-Rule" id="MF_02087"/>
    </source>
</evidence>
<comment type="caution">
    <text evidence="6">The sequence shown here is derived from an EMBL/GenBank/DDBJ whole genome shotgun (WGS) entry which is preliminary data.</text>
</comment>
<dbReference type="HAMAP" id="MF_02087">
    <property type="entry name" value="PLP_homeostasis"/>
    <property type="match status" value="1"/>
</dbReference>